<dbReference type="Gene3D" id="3.40.50.11660">
    <property type="entry name" value="Glycosyl transferase family 10, C-terminal domain"/>
    <property type="match status" value="1"/>
</dbReference>
<comment type="subcellular location">
    <subcellularLocation>
        <location evidence="1 12">Golgi apparatus</location>
        <location evidence="1 12">Golgi stack membrane</location>
        <topology evidence="1 12">Single-pass type II membrane protein</topology>
    </subcellularLocation>
</comment>
<dbReference type="Pfam" id="PF17039">
    <property type="entry name" value="Glyco_tran_10_N"/>
    <property type="match status" value="1"/>
</dbReference>
<keyword evidence="16" id="KW-1185">Reference proteome</keyword>
<evidence type="ECO:0000256" key="6">
    <source>
        <dbReference type="ARBA" id="ARBA00022692"/>
    </source>
</evidence>
<keyword evidence="9 12" id="KW-0333">Golgi apparatus</keyword>
<feature type="domain" description="Fucosyltransferase C-terminal" evidence="13">
    <location>
        <begin position="226"/>
        <end position="404"/>
    </location>
</feature>
<keyword evidence="4 12" id="KW-0328">Glycosyltransferase</keyword>
<dbReference type="InterPro" id="IPR001503">
    <property type="entry name" value="Glyco_trans_10"/>
</dbReference>
<feature type="domain" description="Fucosyltransferase N-terminal" evidence="14">
    <location>
        <begin position="95"/>
        <end position="210"/>
    </location>
</feature>
<keyword evidence="6 12" id="KW-0812">Transmembrane</keyword>
<dbReference type="SUPFAM" id="SSF53756">
    <property type="entry name" value="UDP-Glycosyltransferase/glycogen phosphorylase"/>
    <property type="match status" value="1"/>
</dbReference>
<comment type="pathway">
    <text evidence="2">Protein modification; protein glycosylation.</text>
</comment>
<keyword evidence="8" id="KW-1133">Transmembrane helix</keyword>
<dbReference type="PANTHER" id="PTHR48438">
    <property type="entry name" value="ALPHA-(1,3)-FUCOSYLTRANSFERASE C-RELATED"/>
    <property type="match status" value="1"/>
</dbReference>
<name>A0ABR0ANQ7_9CRUS</name>
<gene>
    <name evidence="15" type="ORF">OUZ56_015779</name>
</gene>
<dbReference type="InterPro" id="IPR031481">
    <property type="entry name" value="Glyco_tran_10_N"/>
</dbReference>
<comment type="similarity">
    <text evidence="3 12">Belongs to the glycosyltransferase 10 family.</text>
</comment>
<evidence type="ECO:0000256" key="11">
    <source>
        <dbReference type="ARBA" id="ARBA00023180"/>
    </source>
</evidence>
<evidence type="ECO:0000313" key="15">
    <source>
        <dbReference type="EMBL" id="KAK4026752.1"/>
    </source>
</evidence>
<reference evidence="15 16" key="1">
    <citation type="journal article" date="2023" name="Nucleic Acids Res.">
        <title>The hologenome of Daphnia magna reveals possible DNA methylation and microbiome-mediated evolution of the host genome.</title>
        <authorList>
            <person name="Chaturvedi A."/>
            <person name="Li X."/>
            <person name="Dhandapani V."/>
            <person name="Marshall H."/>
            <person name="Kissane S."/>
            <person name="Cuenca-Cambronero M."/>
            <person name="Asole G."/>
            <person name="Calvet F."/>
            <person name="Ruiz-Romero M."/>
            <person name="Marangio P."/>
            <person name="Guigo R."/>
            <person name="Rago D."/>
            <person name="Mirbahai L."/>
            <person name="Eastwood N."/>
            <person name="Colbourne J.K."/>
            <person name="Zhou J."/>
            <person name="Mallon E."/>
            <person name="Orsini L."/>
        </authorList>
    </citation>
    <scope>NUCLEOTIDE SEQUENCE [LARGE SCALE GENOMIC DNA]</scope>
    <source>
        <strain evidence="15">LRV0_1</strain>
    </source>
</reference>
<evidence type="ECO:0000256" key="7">
    <source>
        <dbReference type="ARBA" id="ARBA00022968"/>
    </source>
</evidence>
<evidence type="ECO:0000313" key="16">
    <source>
        <dbReference type="Proteomes" id="UP001234178"/>
    </source>
</evidence>
<dbReference type="Proteomes" id="UP001234178">
    <property type="component" value="Unassembled WGS sequence"/>
</dbReference>
<evidence type="ECO:0000256" key="12">
    <source>
        <dbReference type="RuleBase" id="RU003832"/>
    </source>
</evidence>
<keyword evidence="10" id="KW-0472">Membrane</keyword>
<evidence type="ECO:0000259" key="13">
    <source>
        <dbReference type="Pfam" id="PF00852"/>
    </source>
</evidence>
<dbReference type="EMBL" id="JAOYFB010000038">
    <property type="protein sequence ID" value="KAK4026752.1"/>
    <property type="molecule type" value="Genomic_DNA"/>
</dbReference>
<dbReference type="EC" id="2.4.1.-" evidence="12"/>
<keyword evidence="5 12" id="KW-0808">Transferase</keyword>
<evidence type="ECO:0000256" key="5">
    <source>
        <dbReference type="ARBA" id="ARBA00022679"/>
    </source>
</evidence>
<organism evidence="15 16">
    <name type="scientific">Daphnia magna</name>
    <dbReference type="NCBI Taxonomy" id="35525"/>
    <lineage>
        <taxon>Eukaryota</taxon>
        <taxon>Metazoa</taxon>
        <taxon>Ecdysozoa</taxon>
        <taxon>Arthropoda</taxon>
        <taxon>Crustacea</taxon>
        <taxon>Branchiopoda</taxon>
        <taxon>Diplostraca</taxon>
        <taxon>Cladocera</taxon>
        <taxon>Anomopoda</taxon>
        <taxon>Daphniidae</taxon>
        <taxon>Daphnia</taxon>
    </lineage>
</organism>
<dbReference type="InterPro" id="IPR055270">
    <property type="entry name" value="Glyco_tran_10_C"/>
</dbReference>
<keyword evidence="7" id="KW-0735">Signal-anchor</keyword>
<protein>
    <recommendedName>
        <fullName evidence="12">Fucosyltransferase</fullName>
        <ecNumber evidence="12">2.4.1.-</ecNumber>
    </recommendedName>
</protein>
<evidence type="ECO:0000256" key="2">
    <source>
        <dbReference type="ARBA" id="ARBA00004922"/>
    </source>
</evidence>
<keyword evidence="11" id="KW-0325">Glycoprotein</keyword>
<dbReference type="Pfam" id="PF00852">
    <property type="entry name" value="Glyco_transf_10"/>
    <property type="match status" value="1"/>
</dbReference>
<evidence type="ECO:0000259" key="14">
    <source>
        <dbReference type="Pfam" id="PF17039"/>
    </source>
</evidence>
<evidence type="ECO:0000256" key="8">
    <source>
        <dbReference type="ARBA" id="ARBA00022989"/>
    </source>
</evidence>
<evidence type="ECO:0000256" key="1">
    <source>
        <dbReference type="ARBA" id="ARBA00004447"/>
    </source>
</evidence>
<comment type="caution">
    <text evidence="15">The sequence shown here is derived from an EMBL/GenBank/DDBJ whole genome shotgun (WGS) entry which is preliminary data.</text>
</comment>
<evidence type="ECO:0000256" key="3">
    <source>
        <dbReference type="ARBA" id="ARBA00008919"/>
    </source>
</evidence>
<evidence type="ECO:0000256" key="10">
    <source>
        <dbReference type="ARBA" id="ARBA00023136"/>
    </source>
</evidence>
<proteinExistence type="inferred from homology"/>
<evidence type="ECO:0000256" key="9">
    <source>
        <dbReference type="ARBA" id="ARBA00023034"/>
    </source>
</evidence>
<evidence type="ECO:0000256" key="4">
    <source>
        <dbReference type="ARBA" id="ARBA00022676"/>
    </source>
</evidence>
<sequence>MAADSTTLNYFEMTLPLNTNQLIRPSLSKSQKKAVNPMLSTGIVNRLLLLYKRRRLKTIHRAIVLTTSLFVLYQCANHDLNPKTNVSQFKQKRDVKLILIWNAPERAEVVAFVGDGHHDAFLTCPIKECRIDLASGNASLDHYDAIVINFNDQFRLTEIPNVRRLPHQRFIFFTQEPPPALKEYDFHQYSGYFNWTMTYRNDSDVLFSYGRIRKRTTSFISKTSANKTKLMAWMATQCTTDGRRESYIRQLRNYIDIDVFGLCGRLSCARHPVDISHPRCYDMLESTYKFYLSFENSICRDYVTEKFFKILERRIVPVVYGGADYKSIAPAGSYIDARLYSPAQLAEYLMRIDANDSLYEEFFRWKRDYYVEAGVTAMARRGFCNLCSRLHVDNTEKSYDDLASIWQHPGGECKSPLAIS</sequence>
<dbReference type="InterPro" id="IPR038577">
    <property type="entry name" value="GT10-like_C_sf"/>
</dbReference>
<accession>A0ABR0ANQ7</accession>
<dbReference type="PANTHER" id="PTHR48438:SF1">
    <property type="entry name" value="ALPHA-(1,3)-FUCOSYLTRANSFERASE C-RELATED"/>
    <property type="match status" value="1"/>
</dbReference>